<dbReference type="EMBL" id="JAKZEL010000001">
    <property type="protein sequence ID" value="KAI4548014.1"/>
    <property type="molecule type" value="Genomic_DNA"/>
</dbReference>
<dbReference type="SMART" id="SM01281">
    <property type="entry name" value="Med12"/>
    <property type="match status" value="1"/>
</dbReference>
<dbReference type="Pfam" id="PF09497">
    <property type="entry name" value="Med12"/>
    <property type="match status" value="1"/>
</dbReference>
<dbReference type="Proteomes" id="UP001214576">
    <property type="component" value="Unassembled WGS sequence"/>
</dbReference>
<keyword evidence="7" id="KW-0539">Nucleus</keyword>
<reference evidence="9" key="1">
    <citation type="submission" date="2022-03" db="EMBL/GenBank/DDBJ databases">
        <title>Genomic analyses of argali, domestic sheep and their hybrids provide insights into chromosomal evolution, heterosis and genetic basis of agronomic traits.</title>
        <authorList>
            <person name="Li M."/>
        </authorList>
    </citation>
    <scope>NUCLEOTIDE SEQUENCE</scope>
    <source>
        <strain evidence="9">CAU-MHL-2022a</strain>
        <tissue evidence="9">Skin</tissue>
    </source>
</reference>
<comment type="subcellular location">
    <subcellularLocation>
        <location evidence="1">Nucleus</location>
    </subcellularLocation>
</comment>
<dbReference type="InterPro" id="IPR019035">
    <property type="entry name" value="Mediator_Med12"/>
</dbReference>
<evidence type="ECO:0000256" key="3">
    <source>
        <dbReference type="ARBA" id="ARBA00022491"/>
    </source>
</evidence>
<protein>
    <recommendedName>
        <fullName evidence="8">Mediator complex subunit Med12 domain-containing protein</fullName>
    </recommendedName>
</protein>
<dbReference type="GO" id="GO:0016592">
    <property type="term" value="C:mediator complex"/>
    <property type="evidence" value="ECO:0007669"/>
    <property type="project" value="InterPro"/>
</dbReference>
<proteinExistence type="inferred from homology"/>
<dbReference type="PANTHER" id="PTHR46007:SF3">
    <property type="entry name" value="MEDIATOR OF RNA POLYMERASE II TRANSCRIPTION SUBUNIT 12-LIKE PROTEIN"/>
    <property type="match status" value="1"/>
</dbReference>
<evidence type="ECO:0000256" key="7">
    <source>
        <dbReference type="ARBA" id="ARBA00023242"/>
    </source>
</evidence>
<keyword evidence="3" id="KW-0678">Repressor</keyword>
<dbReference type="PANTHER" id="PTHR46007">
    <property type="entry name" value="MEDIATOR OF RNA POLYMERASE II TRANSCRIPTION SUBUNIT 12"/>
    <property type="match status" value="1"/>
</dbReference>
<sequence>MSTRRTPSRRRAPTRATWIPSAFPPSLHHSTSLFSPKPVVRRTGSENTSFSVGLLEDYMDNKHKTLRPDFALGFQTINLEMQEHLKMSSDTNVQFIFCAHPDSSDLCAGRKLDYPRAQFPLVGSSESPPKLGLAKDELTAVNVKQGFNNQPAFTGDEHGSARNIVINPSKIGAYFSSILAEKLKLNTFQDTGKKKPQVNAKDNYWLVTARSQSAIHSWFSDLAGNKPLAILAKKVPILSKKEDVFAYLAKYSVPMVRATWLIKMTCAYYSAISEAKIKKRPATDPNLEWTQISTRYLREQLAKISDFYHLASSAGDGPVPVPPDVEQAMRQWEYNEKLAFHMFQEGMLEKHEYLTWILDVLEKIRPMDDDLLKLLLPLMLQYSDEFVQSAYLSRRLAYFCARRLALLLSDSPSLLAAHSPHVIIGPNSSSIGAPSPGPSGPGMSPVQLAFSDFLSCAQHGPLVYGLSCMLQTVTLCCPSALVWNYSTNDSKSANPGSPLDLLQVAPSSLPMPGGNTAFNQQVRARIYEVEQQIKQRGRAVEVRWSFDKCQESTAGVTISRVLHTLEVLDRHCFDRTDSSNSMETLYHKIFWANQNKDNQEVAPNDEAVVTLLCEWAVSCKRSGKHRAMAVAKLLEKRQAEIEAEPLPFQEALLPCLAFLAQHVAPAQETPSPPHLRFGLSFSGHSGLLFPIASILMPRCGESEVLDEKESISSASLAGSSLPVFQNVLLRFLDTQAPSLSDPNSECEKVEFVNLVLLFCEFIRHDVFSHDAYMCTLISRGDLSVTASTRPRSPAGENTDEHYPKDHDMKMEEQTIMAHMGIDSGTTNIFDEVDKNDFKTDFVSEFPIFSPMPGESCESANPSLGRRMSVNGEKLLKREKPRELIFPSNYDLLRHLQYATHFPIPLVEYKVRSKTMLFRALL</sequence>
<evidence type="ECO:0000313" key="10">
    <source>
        <dbReference type="Proteomes" id="UP001214576"/>
    </source>
</evidence>
<keyword evidence="10" id="KW-1185">Reference proteome</keyword>
<evidence type="ECO:0000256" key="2">
    <source>
        <dbReference type="ARBA" id="ARBA00010289"/>
    </source>
</evidence>
<dbReference type="GO" id="GO:0045944">
    <property type="term" value="P:positive regulation of transcription by RNA polymerase II"/>
    <property type="evidence" value="ECO:0007669"/>
    <property type="project" value="TreeGrafter"/>
</dbReference>
<keyword evidence="5" id="KW-0010">Activator</keyword>
<dbReference type="Pfam" id="PF12145">
    <property type="entry name" value="Med12-LCEWAV"/>
    <property type="match status" value="2"/>
</dbReference>
<organism evidence="9 10">
    <name type="scientific">Ovis ammon polii</name>
    <dbReference type="NCBI Taxonomy" id="230172"/>
    <lineage>
        <taxon>Eukaryota</taxon>
        <taxon>Metazoa</taxon>
        <taxon>Chordata</taxon>
        <taxon>Craniata</taxon>
        <taxon>Vertebrata</taxon>
        <taxon>Euteleostomi</taxon>
        <taxon>Mammalia</taxon>
        <taxon>Eutheria</taxon>
        <taxon>Laurasiatheria</taxon>
        <taxon>Artiodactyla</taxon>
        <taxon>Ruminantia</taxon>
        <taxon>Pecora</taxon>
        <taxon>Bovidae</taxon>
        <taxon>Caprinae</taxon>
        <taxon>Ovis</taxon>
    </lineage>
</organism>
<dbReference type="AlphaFoldDB" id="A0AAD4UPY7"/>
<evidence type="ECO:0000256" key="1">
    <source>
        <dbReference type="ARBA" id="ARBA00004123"/>
    </source>
</evidence>
<accession>A0AAD4UPY7</accession>
<evidence type="ECO:0000313" key="9">
    <source>
        <dbReference type="EMBL" id="KAI4548014.1"/>
    </source>
</evidence>
<keyword evidence="6" id="KW-0804">Transcription</keyword>
<evidence type="ECO:0000256" key="5">
    <source>
        <dbReference type="ARBA" id="ARBA00023159"/>
    </source>
</evidence>
<evidence type="ECO:0000259" key="8">
    <source>
        <dbReference type="SMART" id="SM01281"/>
    </source>
</evidence>
<evidence type="ECO:0000256" key="6">
    <source>
        <dbReference type="ARBA" id="ARBA00023163"/>
    </source>
</evidence>
<feature type="domain" description="Mediator complex subunit Med12" evidence="8">
    <location>
        <begin position="203"/>
        <end position="263"/>
    </location>
</feature>
<dbReference type="InterPro" id="IPR021990">
    <property type="entry name" value="Mediator_Med12_LCEWAV"/>
</dbReference>
<keyword evidence="4" id="KW-0805">Transcription regulation</keyword>
<dbReference type="GO" id="GO:0003713">
    <property type="term" value="F:transcription coactivator activity"/>
    <property type="evidence" value="ECO:0007669"/>
    <property type="project" value="TreeGrafter"/>
</dbReference>
<dbReference type="InterPro" id="IPR051647">
    <property type="entry name" value="Mediator_comp_sub12"/>
</dbReference>
<comment type="caution">
    <text evidence="9">The sequence shown here is derived from an EMBL/GenBank/DDBJ whole genome shotgun (WGS) entry which is preliminary data.</text>
</comment>
<gene>
    <name evidence="9" type="ORF">MG293_000344</name>
</gene>
<evidence type="ECO:0000256" key="4">
    <source>
        <dbReference type="ARBA" id="ARBA00023015"/>
    </source>
</evidence>
<name>A0AAD4UPY7_OVIAM</name>
<comment type="similarity">
    <text evidence="2">Belongs to the Mediator complex subunit 12 family.</text>
</comment>